<keyword evidence="1" id="KW-0472">Membrane</keyword>
<sequence length="329" mass="38386">MLFFCQFKSKNSQVMLFIEETTPPPFWQNNLSDAQRLMYDKAFIGKRSQAYYLKRFAEFDRAGKLSAKWHWAGFFMTFSWLLYRKRYLDSVVYSVAGWSFIHLNMTIFLVIGEYLIIGSLPNDWQMLTRIGIGMSVWLFWASMVARWCDAFYYRTARREIADALELYPQDTEQQLAHLKQHGGVSPVGMGLAFGFFAFALLVIQVQFLPIYAKQKSSEVLFETFDTVQNIQNRVESIYQTTHQCPINTPFNSQNPNIRLQILTKSDKILTQSPCIIQATVENIGFPNRWLNNQTLIMYRVSDDKNNPKWACVTSLNKKQTPKQCMLAER</sequence>
<evidence type="ECO:0000313" key="3">
    <source>
        <dbReference type="Proteomes" id="UP000023795"/>
    </source>
</evidence>
<keyword evidence="1" id="KW-1133">Transmembrane helix</keyword>
<dbReference type="Proteomes" id="UP000023795">
    <property type="component" value="Unassembled WGS sequence"/>
</dbReference>
<dbReference type="RefSeq" id="WP_009502031.1">
    <property type="nucleotide sequence ID" value="NZ_ANIN01000002.1"/>
</dbReference>
<dbReference type="AlphaFoldDB" id="L2F7N0"/>
<proteinExistence type="predicted"/>
<feature type="transmembrane region" description="Helical" evidence="1">
    <location>
        <begin position="127"/>
        <end position="147"/>
    </location>
</feature>
<dbReference type="OrthoDB" id="9781139at2"/>
<reference evidence="2 3" key="1">
    <citation type="journal article" date="2013" name="Genome Announc.">
        <title>Genome Sequence of Moraxella macacae 0408225, a Novel Bacterial Species Isolated from a Cynomolgus Macaque with Epistaxis.</title>
        <authorList>
            <person name="Ladner J.T."/>
            <person name="Whitehouse C.A."/>
            <person name="Koroleva G.I."/>
            <person name="Palacios G.F."/>
        </authorList>
    </citation>
    <scope>NUCLEOTIDE SEQUENCE [LARGE SCALE GENOMIC DNA]</scope>
    <source>
        <strain evidence="2 3">0408225</strain>
    </source>
</reference>
<keyword evidence="1" id="KW-0812">Transmembrane</keyword>
<dbReference type="Gene3D" id="3.30.700.10">
    <property type="entry name" value="Glycoprotein, Type 4 Pilin"/>
    <property type="match status" value="1"/>
</dbReference>
<organism evidence="2 3">
    <name type="scientific">Moraxella macacae 0408225</name>
    <dbReference type="NCBI Taxonomy" id="1230338"/>
    <lineage>
        <taxon>Bacteria</taxon>
        <taxon>Pseudomonadati</taxon>
        <taxon>Pseudomonadota</taxon>
        <taxon>Gammaproteobacteria</taxon>
        <taxon>Moraxellales</taxon>
        <taxon>Moraxellaceae</taxon>
        <taxon>Moraxella</taxon>
    </lineage>
</organism>
<evidence type="ECO:0000256" key="1">
    <source>
        <dbReference type="SAM" id="Phobius"/>
    </source>
</evidence>
<dbReference type="PATRIC" id="fig|1230338.3.peg.1694"/>
<accession>L2F7N0</accession>
<dbReference type="SUPFAM" id="SSF54523">
    <property type="entry name" value="Pili subunits"/>
    <property type="match status" value="1"/>
</dbReference>
<feature type="transmembrane region" description="Helical" evidence="1">
    <location>
        <begin position="187"/>
        <end position="208"/>
    </location>
</feature>
<name>L2F7N0_9GAMM</name>
<feature type="transmembrane region" description="Helical" evidence="1">
    <location>
        <begin position="95"/>
        <end position="115"/>
    </location>
</feature>
<evidence type="ECO:0000313" key="2">
    <source>
        <dbReference type="EMBL" id="ELA08473.1"/>
    </source>
</evidence>
<gene>
    <name evidence="2" type="ORF">MOMA_07926</name>
</gene>
<keyword evidence="3" id="KW-1185">Reference proteome</keyword>
<comment type="caution">
    <text evidence="2">The sequence shown here is derived from an EMBL/GenBank/DDBJ whole genome shotgun (WGS) entry which is preliminary data.</text>
</comment>
<dbReference type="InterPro" id="IPR045584">
    <property type="entry name" value="Pilin-like"/>
</dbReference>
<evidence type="ECO:0008006" key="4">
    <source>
        <dbReference type="Google" id="ProtNLM"/>
    </source>
</evidence>
<protein>
    <recommendedName>
        <fullName evidence="4">DUF2628 domain-containing protein</fullName>
    </recommendedName>
</protein>
<dbReference type="eggNOG" id="COG4969">
    <property type="taxonomic scope" value="Bacteria"/>
</dbReference>
<dbReference type="EMBL" id="ANIN01000002">
    <property type="protein sequence ID" value="ELA08473.1"/>
    <property type="molecule type" value="Genomic_DNA"/>
</dbReference>